<dbReference type="SMART" id="SM00028">
    <property type="entry name" value="TPR"/>
    <property type="match status" value="4"/>
</dbReference>
<dbReference type="SUPFAM" id="SSF55874">
    <property type="entry name" value="ATPase domain of HSP90 chaperone/DNA topoisomerase II/histidine kinase"/>
    <property type="match status" value="1"/>
</dbReference>
<feature type="chain" id="PRO_5046430051" evidence="4">
    <location>
        <begin position="21"/>
        <end position="738"/>
    </location>
</feature>
<feature type="coiled-coil region" evidence="2">
    <location>
        <begin position="445"/>
        <end position="479"/>
    </location>
</feature>
<keyword evidence="4" id="KW-0732">Signal</keyword>
<dbReference type="Pfam" id="PF13181">
    <property type="entry name" value="TPR_8"/>
    <property type="match status" value="2"/>
</dbReference>
<proteinExistence type="predicted"/>
<dbReference type="PANTHER" id="PTHR34220">
    <property type="entry name" value="SENSOR HISTIDINE KINASE YPDA"/>
    <property type="match status" value="1"/>
</dbReference>
<dbReference type="InterPro" id="IPR011990">
    <property type="entry name" value="TPR-like_helical_dom_sf"/>
</dbReference>
<dbReference type="SUPFAM" id="SSF48452">
    <property type="entry name" value="TPR-like"/>
    <property type="match status" value="1"/>
</dbReference>
<feature type="domain" description="Signal transduction histidine kinase internal region" evidence="5">
    <location>
        <begin position="534"/>
        <end position="612"/>
    </location>
</feature>
<dbReference type="InterPro" id="IPR019734">
    <property type="entry name" value="TPR_rpt"/>
</dbReference>
<evidence type="ECO:0000313" key="6">
    <source>
        <dbReference type="EMBL" id="MDF0707468.1"/>
    </source>
</evidence>
<evidence type="ECO:0000313" key="7">
    <source>
        <dbReference type="Proteomes" id="UP001217083"/>
    </source>
</evidence>
<keyword evidence="3" id="KW-0472">Membrane</keyword>
<dbReference type="EMBL" id="JARFVA010000003">
    <property type="protein sequence ID" value="MDF0707468.1"/>
    <property type="molecule type" value="Genomic_DNA"/>
</dbReference>
<feature type="signal peptide" evidence="4">
    <location>
        <begin position="1"/>
        <end position="20"/>
    </location>
</feature>
<dbReference type="Gene3D" id="3.30.565.10">
    <property type="entry name" value="Histidine kinase-like ATPase, C-terminal domain"/>
    <property type="match status" value="1"/>
</dbReference>
<keyword evidence="2" id="KW-0175">Coiled coil</keyword>
<dbReference type="InterPro" id="IPR036890">
    <property type="entry name" value="HATPase_C_sf"/>
</dbReference>
<organism evidence="6 7">
    <name type="scientific">Flagellimonas okinawensis</name>
    <dbReference type="NCBI Taxonomy" id="3031324"/>
    <lineage>
        <taxon>Bacteria</taxon>
        <taxon>Pseudomonadati</taxon>
        <taxon>Bacteroidota</taxon>
        <taxon>Flavobacteriia</taxon>
        <taxon>Flavobacteriales</taxon>
        <taxon>Flavobacteriaceae</taxon>
        <taxon>Flagellimonas</taxon>
    </lineage>
</organism>
<dbReference type="RefSeq" id="WP_275649448.1">
    <property type="nucleotide sequence ID" value="NZ_JARFVA010000003.1"/>
</dbReference>
<feature type="repeat" description="TPR" evidence="1">
    <location>
        <begin position="164"/>
        <end position="197"/>
    </location>
</feature>
<dbReference type="Gene3D" id="1.25.40.10">
    <property type="entry name" value="Tetratricopeptide repeat domain"/>
    <property type="match status" value="3"/>
</dbReference>
<feature type="transmembrane region" description="Helical" evidence="3">
    <location>
        <begin position="499"/>
        <end position="519"/>
    </location>
</feature>
<dbReference type="Proteomes" id="UP001217083">
    <property type="component" value="Unassembled WGS sequence"/>
</dbReference>
<sequence length="738" mass="84818">MIRKAYILFLLFATVFGTWAQEGPSQGQFEISGSVKGKENRMPISGVQVSTDKGQFTRTDALGEFKIKVSLGDMLIVEGPELETVRYRIKSREDVDVLVEGYQRRETSQKQKREIASPANYLMSHQRFLDSANFYKKSNLEKSIDFIARSIEPLGSSGNKRELSASLRTLGEIYMFHEQYDLAITNFKDALSAQESNLTKVLLGKAYVLNGNHESAISILEPMLEVKNMVPYQRVELFEALGDAHKALTNLKEAQDYYRQGLLIAEKNQISPKEIDLSSKIADAFALENRVIEAEGFYQNSLNLSKKVAPERLIQESEKVADFYSQKSRYNDEIQLRKRNLDELQQLPRSAVASEGQGISTRDTITSQRINYKIANAYIAQDKLDEAIPYLERSIVEADRDDDLVVQKDATRKLSEVYKYKGDYTKALESYQDYVAVVDSLYVRKEQEISRAARFNREIANTQNRISSLEQERELSQSKYSLAVTEQQLYEEASKRQKWIIYSLVFGIALMALTTFLYYRSNRQQKLANNLLALKSLRTQMNPHFIFNALNSVNNFIAKSDERSANRFLSEFSVLMRSVLENSEEDFIPLVKELELLELYVKLEHSRFSDKFDYEIDVDGKIDIDAFEIPPMLLQPYIENAIWHGLRYKEDKGFLKIKVKQLTNDLLEICIEDNGIGRKKSAELKTVNQKKQKSKGMGNIQKRIQILNDMYKNRVDVSISDLNTDQTGTRVSLKLKKQ</sequence>
<dbReference type="Pfam" id="PF06580">
    <property type="entry name" value="His_kinase"/>
    <property type="match status" value="1"/>
</dbReference>
<name>A0ABT5XNJ8_9FLAO</name>
<keyword evidence="6" id="KW-0418">Kinase</keyword>
<reference evidence="6 7" key="1">
    <citation type="submission" date="2023-03" db="EMBL/GenBank/DDBJ databases">
        <title>Muricauda XX sp. nov. and Muricauda XXX sp. nov., two novel species isolated from Okinawa Trough.</title>
        <authorList>
            <person name="Cao W."/>
            <person name="Deng X."/>
        </authorList>
    </citation>
    <scope>NUCLEOTIDE SEQUENCE [LARGE SCALE GENOMIC DNA]</scope>
    <source>
        <strain evidence="6 7">81s02</strain>
    </source>
</reference>
<dbReference type="InterPro" id="IPR050640">
    <property type="entry name" value="Bact_2-comp_sensor_kinase"/>
</dbReference>
<dbReference type="InterPro" id="IPR010559">
    <property type="entry name" value="Sig_transdc_His_kin_internal"/>
</dbReference>
<dbReference type="PROSITE" id="PS50005">
    <property type="entry name" value="TPR"/>
    <property type="match status" value="1"/>
</dbReference>
<keyword evidence="3" id="KW-0812">Transmembrane</keyword>
<accession>A0ABT5XNJ8</accession>
<dbReference type="GO" id="GO:0016301">
    <property type="term" value="F:kinase activity"/>
    <property type="evidence" value="ECO:0007669"/>
    <property type="project" value="UniProtKB-KW"/>
</dbReference>
<evidence type="ECO:0000256" key="4">
    <source>
        <dbReference type="SAM" id="SignalP"/>
    </source>
</evidence>
<keyword evidence="6" id="KW-0808">Transferase</keyword>
<protein>
    <submittedName>
        <fullName evidence="6">Histidine kinase</fullName>
    </submittedName>
</protein>
<evidence type="ECO:0000256" key="3">
    <source>
        <dbReference type="SAM" id="Phobius"/>
    </source>
</evidence>
<keyword evidence="7" id="KW-1185">Reference proteome</keyword>
<dbReference type="PANTHER" id="PTHR34220:SF7">
    <property type="entry name" value="SENSOR HISTIDINE KINASE YPDA"/>
    <property type="match status" value="1"/>
</dbReference>
<gene>
    <name evidence="6" type="ORF">PY091_09590</name>
</gene>
<keyword evidence="1" id="KW-0802">TPR repeat</keyword>
<evidence type="ECO:0000256" key="2">
    <source>
        <dbReference type="SAM" id="Coils"/>
    </source>
</evidence>
<evidence type="ECO:0000259" key="5">
    <source>
        <dbReference type="Pfam" id="PF06580"/>
    </source>
</evidence>
<evidence type="ECO:0000256" key="1">
    <source>
        <dbReference type="PROSITE-ProRule" id="PRU00339"/>
    </source>
</evidence>
<comment type="caution">
    <text evidence="6">The sequence shown here is derived from an EMBL/GenBank/DDBJ whole genome shotgun (WGS) entry which is preliminary data.</text>
</comment>
<keyword evidence="3" id="KW-1133">Transmembrane helix</keyword>